<reference evidence="1" key="1">
    <citation type="submission" date="2018-06" db="EMBL/GenBank/DDBJ databases">
        <authorList>
            <person name="Zhirakovskaya E."/>
        </authorList>
    </citation>
    <scope>NUCLEOTIDE SEQUENCE</scope>
</reference>
<sequence length="68" mass="8099">MEEKKHLKLNDIEVYKIAFKRFELYTLLQFKYSKYSSNCHSRMLLSGIYNRTDSRPSADKGRLKTCGF</sequence>
<gene>
    <name evidence="1" type="ORF">MNBD_IGNAVI01-1388</name>
</gene>
<protein>
    <submittedName>
        <fullName evidence="1">Uncharacterized protein</fullName>
    </submittedName>
</protein>
<proteinExistence type="predicted"/>
<evidence type="ECO:0000313" key="1">
    <source>
        <dbReference type="EMBL" id="VAX28639.1"/>
    </source>
</evidence>
<organism evidence="1">
    <name type="scientific">hydrothermal vent metagenome</name>
    <dbReference type="NCBI Taxonomy" id="652676"/>
    <lineage>
        <taxon>unclassified sequences</taxon>
        <taxon>metagenomes</taxon>
        <taxon>ecological metagenomes</taxon>
    </lineage>
</organism>
<accession>A0A3B1CEK4</accession>
<dbReference type="EMBL" id="UOGD01000422">
    <property type="protein sequence ID" value="VAX28639.1"/>
    <property type="molecule type" value="Genomic_DNA"/>
</dbReference>
<name>A0A3B1CEK4_9ZZZZ</name>
<dbReference type="AlphaFoldDB" id="A0A3B1CEK4"/>